<reference evidence="8 9" key="2">
    <citation type="journal article" date="2018" name="Plant J.">
        <title>The Physcomitrella patens chromosome-scale assembly reveals moss genome structure and evolution.</title>
        <authorList>
            <person name="Lang D."/>
            <person name="Ullrich K.K."/>
            <person name="Murat F."/>
            <person name="Fuchs J."/>
            <person name="Jenkins J."/>
            <person name="Haas F.B."/>
            <person name="Piednoel M."/>
            <person name="Gundlach H."/>
            <person name="Van Bel M."/>
            <person name="Meyberg R."/>
            <person name="Vives C."/>
            <person name="Morata J."/>
            <person name="Symeonidi A."/>
            <person name="Hiss M."/>
            <person name="Muchero W."/>
            <person name="Kamisugi Y."/>
            <person name="Saleh O."/>
            <person name="Blanc G."/>
            <person name="Decker E.L."/>
            <person name="van Gessel N."/>
            <person name="Grimwood J."/>
            <person name="Hayes R.D."/>
            <person name="Graham S.W."/>
            <person name="Gunter L.E."/>
            <person name="McDaniel S.F."/>
            <person name="Hoernstein S.N.W."/>
            <person name="Larsson A."/>
            <person name="Li F.W."/>
            <person name="Perroud P.F."/>
            <person name="Phillips J."/>
            <person name="Ranjan P."/>
            <person name="Rokshar D.S."/>
            <person name="Rothfels C.J."/>
            <person name="Schneider L."/>
            <person name="Shu S."/>
            <person name="Stevenson D.W."/>
            <person name="Thummler F."/>
            <person name="Tillich M."/>
            <person name="Villarreal Aguilar J.C."/>
            <person name="Widiez T."/>
            <person name="Wong G.K."/>
            <person name="Wymore A."/>
            <person name="Zhang Y."/>
            <person name="Zimmer A.D."/>
            <person name="Quatrano R.S."/>
            <person name="Mayer K.F.X."/>
            <person name="Goodstein D."/>
            <person name="Casacuberta J.M."/>
            <person name="Vandepoele K."/>
            <person name="Reski R."/>
            <person name="Cuming A.C."/>
            <person name="Tuskan G.A."/>
            <person name="Maumus F."/>
            <person name="Salse J."/>
            <person name="Schmutz J."/>
            <person name="Rensing S.A."/>
        </authorList>
    </citation>
    <scope>NUCLEOTIDE SEQUENCE [LARGE SCALE GENOMIC DNA]</scope>
    <source>
        <strain evidence="8 9">cv. Gransden 2004</strain>
    </source>
</reference>
<dbReference type="AlphaFoldDB" id="A0A7I4CRN7"/>
<reference evidence="8 9" key="1">
    <citation type="journal article" date="2008" name="Science">
        <title>The Physcomitrella genome reveals evolutionary insights into the conquest of land by plants.</title>
        <authorList>
            <person name="Rensing S."/>
            <person name="Lang D."/>
            <person name="Zimmer A."/>
            <person name="Terry A."/>
            <person name="Salamov A."/>
            <person name="Shapiro H."/>
            <person name="Nishiyama T."/>
            <person name="Perroud P.-F."/>
            <person name="Lindquist E."/>
            <person name="Kamisugi Y."/>
            <person name="Tanahashi T."/>
            <person name="Sakakibara K."/>
            <person name="Fujita T."/>
            <person name="Oishi K."/>
            <person name="Shin-I T."/>
            <person name="Kuroki Y."/>
            <person name="Toyoda A."/>
            <person name="Suzuki Y."/>
            <person name="Hashimoto A."/>
            <person name="Yamaguchi K."/>
            <person name="Sugano A."/>
            <person name="Kohara Y."/>
            <person name="Fujiyama A."/>
            <person name="Anterola A."/>
            <person name="Aoki S."/>
            <person name="Ashton N."/>
            <person name="Barbazuk W.B."/>
            <person name="Barker E."/>
            <person name="Bennetzen J."/>
            <person name="Bezanilla M."/>
            <person name="Blankenship R."/>
            <person name="Cho S.H."/>
            <person name="Dutcher S."/>
            <person name="Estelle M."/>
            <person name="Fawcett J.A."/>
            <person name="Gundlach H."/>
            <person name="Hanada K."/>
            <person name="Heyl A."/>
            <person name="Hicks K.A."/>
            <person name="Hugh J."/>
            <person name="Lohr M."/>
            <person name="Mayer K."/>
            <person name="Melkozernov A."/>
            <person name="Murata T."/>
            <person name="Nelson D."/>
            <person name="Pils B."/>
            <person name="Prigge M."/>
            <person name="Reiss B."/>
            <person name="Renner T."/>
            <person name="Rombauts S."/>
            <person name="Rushton P."/>
            <person name="Sanderfoot A."/>
            <person name="Schween G."/>
            <person name="Shiu S.-H."/>
            <person name="Stueber K."/>
            <person name="Theodoulou F.L."/>
            <person name="Tu H."/>
            <person name="Van de Peer Y."/>
            <person name="Verrier P.J."/>
            <person name="Waters E."/>
            <person name="Wood A."/>
            <person name="Yang L."/>
            <person name="Cove D."/>
            <person name="Cuming A."/>
            <person name="Hasebe M."/>
            <person name="Lucas S."/>
            <person name="Mishler D.B."/>
            <person name="Reski R."/>
            <person name="Grigoriev I."/>
            <person name="Quatrano R.S."/>
            <person name="Boore J.L."/>
        </authorList>
    </citation>
    <scope>NUCLEOTIDE SEQUENCE [LARGE SCALE GENOMIC DNA]</scope>
    <source>
        <strain evidence="8 9">cv. Gransden 2004</strain>
    </source>
</reference>
<dbReference type="InterPro" id="IPR002013">
    <property type="entry name" value="SAC_dom"/>
</dbReference>
<gene>
    <name evidence="8" type="primary">LOC112277412</name>
</gene>
<evidence type="ECO:0000313" key="8">
    <source>
        <dbReference type="EnsemblPlants" id="Pp3c25_8060V3.3"/>
    </source>
</evidence>
<dbReference type="OMA" id="IYRHYAH"/>
<accession>A0A7I4CRN7</accession>
<dbReference type="Gramene" id="Pp3c25_8060V3.3">
    <property type="protein sequence ID" value="Pp3c25_8060V3.3"/>
    <property type="gene ID" value="Pp3c25_8060"/>
</dbReference>
<comment type="catalytic activity">
    <reaction evidence="4">
        <text>a 1,2-diacyl-sn-glycero-3-phospho-(1D-myo-inositol-3,5-bisphosphate) + H2O = a 1,2-diacyl-sn-glycero-3-phospho-(1D-myo-inositol-3-phosphate) + phosphate</text>
        <dbReference type="Rhea" id="RHEA:32955"/>
        <dbReference type="ChEBI" id="CHEBI:15377"/>
        <dbReference type="ChEBI" id="CHEBI:43474"/>
        <dbReference type="ChEBI" id="CHEBI:57923"/>
        <dbReference type="ChEBI" id="CHEBI:58088"/>
    </reaction>
</comment>
<dbReference type="EMBL" id="ABEU02000025">
    <property type="status" value="NOT_ANNOTATED_CDS"/>
    <property type="molecule type" value="Genomic_DNA"/>
</dbReference>
<evidence type="ECO:0000256" key="5">
    <source>
        <dbReference type="ARBA" id="ARBA00023464"/>
    </source>
</evidence>
<evidence type="ECO:0000256" key="3">
    <source>
        <dbReference type="ARBA" id="ARBA00023136"/>
    </source>
</evidence>
<comment type="subunit">
    <text evidence="5">Component of the PI(3,5)P2 regulatory complex at least composed of ATG18, SAC/FIG4, FAB1 and VAC14.</text>
</comment>
<dbReference type="GeneID" id="112277412"/>
<dbReference type="PROSITE" id="PS50275">
    <property type="entry name" value="SAC"/>
    <property type="match status" value="1"/>
</dbReference>
<dbReference type="Gramene" id="Pp3c25_8050V3.1">
    <property type="protein sequence ID" value="Pp3c25_8050V3.1"/>
    <property type="gene ID" value="Pp3c25_8050"/>
</dbReference>
<dbReference type="Proteomes" id="UP000006727">
    <property type="component" value="Chromosome 25"/>
</dbReference>
<evidence type="ECO:0000256" key="1">
    <source>
        <dbReference type="ARBA" id="ARBA00004148"/>
    </source>
</evidence>
<dbReference type="GO" id="GO:0005774">
    <property type="term" value="C:vacuolar membrane"/>
    <property type="evidence" value="ECO:0007669"/>
    <property type="project" value="UniProtKB-SubCell"/>
</dbReference>
<dbReference type="OrthoDB" id="405996at2759"/>
<dbReference type="EnsemblPlants" id="Pp3c25_8050V3.1">
    <property type="protein sequence ID" value="Pp3c25_8050V3.1"/>
    <property type="gene ID" value="Pp3c25_8050"/>
</dbReference>
<keyword evidence="2" id="KW-0378">Hydrolase</keyword>
<dbReference type="GO" id="GO:0046856">
    <property type="term" value="P:phosphatidylinositol dephosphorylation"/>
    <property type="evidence" value="ECO:0000318"/>
    <property type="project" value="GO_Central"/>
</dbReference>
<dbReference type="PANTHER" id="PTHR45738:SF5">
    <property type="entry name" value="POLYPHOSPHOINOSITIDE PHOSPHATASE"/>
    <property type="match status" value="1"/>
</dbReference>
<feature type="compositionally biased region" description="Basic and acidic residues" evidence="6">
    <location>
        <begin position="673"/>
        <end position="684"/>
    </location>
</feature>
<evidence type="ECO:0000256" key="6">
    <source>
        <dbReference type="SAM" id="MobiDB-lite"/>
    </source>
</evidence>
<dbReference type="InterPro" id="IPR043573">
    <property type="entry name" value="Fig4-like"/>
</dbReference>
<organism evidence="8 9">
    <name type="scientific">Physcomitrium patens</name>
    <name type="common">Spreading-leaved earth moss</name>
    <name type="synonym">Physcomitrella patens</name>
    <dbReference type="NCBI Taxonomy" id="3218"/>
    <lineage>
        <taxon>Eukaryota</taxon>
        <taxon>Viridiplantae</taxon>
        <taxon>Streptophyta</taxon>
        <taxon>Embryophyta</taxon>
        <taxon>Bryophyta</taxon>
        <taxon>Bryophytina</taxon>
        <taxon>Bryopsida</taxon>
        <taxon>Funariidae</taxon>
        <taxon>Funariales</taxon>
        <taxon>Funariaceae</taxon>
        <taxon>Physcomitrium</taxon>
    </lineage>
</organism>
<dbReference type="KEGG" id="ppp:112277412"/>
<feature type="region of interest" description="Disordered" evidence="6">
    <location>
        <begin position="673"/>
        <end position="694"/>
    </location>
</feature>
<dbReference type="GO" id="GO:0043813">
    <property type="term" value="F:phosphatidylinositol-3,5-bisphosphate 5-phosphatase activity"/>
    <property type="evidence" value="ECO:0000318"/>
    <property type="project" value="GO_Central"/>
</dbReference>
<feature type="compositionally biased region" description="Polar residues" evidence="6">
    <location>
        <begin position="685"/>
        <end position="694"/>
    </location>
</feature>
<keyword evidence="3" id="KW-0472">Membrane</keyword>
<feature type="domain" description="SAC" evidence="7">
    <location>
        <begin position="165"/>
        <end position="592"/>
    </location>
</feature>
<dbReference type="PANTHER" id="PTHR45738">
    <property type="entry name" value="POLYPHOSPHOINOSITIDE PHOSPHATASE"/>
    <property type="match status" value="1"/>
</dbReference>
<sequence length="935" mass="106222">MTPPAIISYQSVVEGNKDLDPTSYPLENFTLYETRAKYYLVGRDKMKQHWQVLKIDRTEVAELNVVEDPLIYTEAECKTLLSCIAEGNKPTGGLQFVTKCYGIIGFIKFTESYYMILVTKRRQIGIVCGHKIYSIEESQLITVPHPTVQTEVSHSKVELRYKKLLIGVDLTKDFYFSYTYRIMQTMQTNVKSLDDDQMPYDNMFVWNAFLTSGIRQSLGNTRWTVALVHGFFQQEKLSVFGRIFVITLVGRRSRHFAGTRYLKRGLNDKGRVANDVETEQLVMNEETGIGRSTVQISSVVQHRGSIPLFWSQEMSRLSPKPDIVLQRFDPTYHTTKLHFEDLSKRYGDPIIILSLIKTVEKRPREMMLRREFANAVGYLNQTYPEENQLKFIHWDFHKFAKSGSKSANVLAVLGSVAADVLDLTGFYYGGKALLPKRKLQQSFISTTPALPAGRKSPSRDRTSLLDLSMDRRLALDLGNRQLCMDLGSLYTTTVSSMNSRLVSVQEVEKINSKVDKVREPQYQNGVLRTNCIDCLDRTNVAQYAFGLEALGRQLQAVGLTDSSKIDPDSGVAAALMDMYQNMGDSLALQYGGSEAHNYVFPERQGKWKATTQSQEFLKSIRRYYSNTITDGEKQDAMNLFLGHFQPQKGKPALWELETDYYLHAGGREEEAFLEHKKPGKDSKKPSLSFQKPRNSKLFSASPYEEDFHRQKLTSFDKLQATCGSAKSVRMYGDSGFKRSAATGVASDAAEVQLKTPNWLYGQKRSGDNNVAKSDAEISLQAHATKLKENNKELEDMNWLTAQIPRVEEELFTRYISSIGINEDDSWYGTRILPGTVNESEANRHYLECCKGPLQDFEDLTRIKGRESFYPLSELIQLEDEDIVRHAMEAALSEGNNIGSSDLLDNHMSSDSTALDSSCNFFEWLRQDKQLCQVLS</sequence>
<reference evidence="8" key="3">
    <citation type="submission" date="2020-12" db="UniProtKB">
        <authorList>
            <consortium name="EnsemblPlants"/>
        </authorList>
    </citation>
    <scope>IDENTIFICATION</scope>
</reference>
<dbReference type="RefSeq" id="XP_024365417.1">
    <property type="nucleotide sequence ID" value="XM_024509649.2"/>
</dbReference>
<comment type="subcellular location">
    <subcellularLocation>
        <location evidence="1">Vacuole membrane</location>
        <topology evidence="1">Peripheral membrane protein</topology>
    </subcellularLocation>
</comment>
<proteinExistence type="predicted"/>
<evidence type="ECO:0000313" key="9">
    <source>
        <dbReference type="Proteomes" id="UP000006727"/>
    </source>
</evidence>
<dbReference type="FunCoup" id="A0A7I4CRN7">
    <property type="interactions" value="4254"/>
</dbReference>
<dbReference type="EnsemblPlants" id="Pp3c25_8060V3.3">
    <property type="protein sequence ID" value="Pp3c25_8060V3.3"/>
    <property type="gene ID" value="Pp3c25_8060"/>
</dbReference>
<protein>
    <recommendedName>
        <fullName evidence="7">SAC domain-containing protein</fullName>
    </recommendedName>
</protein>
<evidence type="ECO:0000259" key="7">
    <source>
        <dbReference type="PROSITE" id="PS50275"/>
    </source>
</evidence>
<keyword evidence="9" id="KW-1185">Reference proteome</keyword>
<name>A0A7I4CRN7_PHYPA</name>
<evidence type="ECO:0000256" key="4">
    <source>
        <dbReference type="ARBA" id="ARBA00023337"/>
    </source>
</evidence>
<dbReference type="Pfam" id="PF02383">
    <property type="entry name" value="Syja_N"/>
    <property type="match status" value="1"/>
</dbReference>
<evidence type="ECO:0000256" key="2">
    <source>
        <dbReference type="ARBA" id="ARBA00022801"/>
    </source>
</evidence>